<evidence type="ECO:0000313" key="2">
    <source>
        <dbReference type="Proteomes" id="UP000183585"/>
    </source>
</evidence>
<keyword evidence="2" id="KW-1185">Reference proteome</keyword>
<dbReference type="RefSeq" id="WP_074479387.1">
    <property type="nucleotide sequence ID" value="NZ_FMCT01000031.1"/>
</dbReference>
<sequence length="320" mass="34933">MTTTDTTAALDLDAIRAREQAATPGPWGWRGHISQSVELRALHSGGMRIISTTRPEPCIGYTADEELVLLDNACKACTAYLTGGGLGRGEDPKCEKPENLDTVWTWHPGGFIRPINDWAKAEVLQWSEHMYRDDVKDTTHPDAEFIAAARQDIPALLAEVDRHRARIDATHDALSRLDGVDEDSTATLESTVEYLASRWQAMCDAEAEAAAEVDRLRAQLDAETRAHGQTVDDRDRFEAMADRLAEAISLLTGADIGEHSSGNDPWMRALDAAEGAMPRPQLTTSAADCADHDPIECACELTDADRPTQAAPADAEEIFQ</sequence>
<proteinExistence type="predicted"/>
<dbReference type="AlphaFoldDB" id="A0A1C5AYZ3"/>
<dbReference type="SUPFAM" id="SSF46966">
    <property type="entry name" value="Spectrin repeat"/>
    <property type="match status" value="1"/>
</dbReference>
<accession>A0A1C5AYZ3</accession>
<gene>
    <name evidence="1" type="ORF">GA0070563_13112</name>
</gene>
<dbReference type="EMBL" id="FMCT01000031">
    <property type="protein sequence ID" value="SCF50387.1"/>
    <property type="molecule type" value="Genomic_DNA"/>
</dbReference>
<reference evidence="2" key="1">
    <citation type="submission" date="2016-06" db="EMBL/GenBank/DDBJ databases">
        <authorList>
            <person name="Varghese N."/>
            <person name="Submissions Spin"/>
        </authorList>
    </citation>
    <scope>NUCLEOTIDE SEQUENCE [LARGE SCALE GENOMIC DNA]</scope>
    <source>
        <strain evidence="2">DSM 43168</strain>
    </source>
</reference>
<evidence type="ECO:0000313" key="1">
    <source>
        <dbReference type="EMBL" id="SCF50387.1"/>
    </source>
</evidence>
<name>A0A1C5AYZ3_9ACTN</name>
<dbReference type="Proteomes" id="UP000183585">
    <property type="component" value="Unassembled WGS sequence"/>
</dbReference>
<organism evidence="1 2">
    <name type="scientific">Micromonospora carbonacea</name>
    <dbReference type="NCBI Taxonomy" id="47853"/>
    <lineage>
        <taxon>Bacteria</taxon>
        <taxon>Bacillati</taxon>
        <taxon>Actinomycetota</taxon>
        <taxon>Actinomycetes</taxon>
        <taxon>Micromonosporales</taxon>
        <taxon>Micromonosporaceae</taxon>
        <taxon>Micromonospora</taxon>
    </lineage>
</organism>
<protein>
    <submittedName>
        <fullName evidence="1">Uncharacterized protein</fullName>
    </submittedName>
</protein>